<evidence type="ECO:0000256" key="1">
    <source>
        <dbReference type="SAM" id="MobiDB-lite"/>
    </source>
</evidence>
<dbReference type="EMBL" id="GGFJ01013375">
    <property type="protein sequence ID" value="MBW62516.1"/>
    <property type="molecule type" value="Transcribed_RNA"/>
</dbReference>
<organism evidence="3">
    <name type="scientific">Anopheles marajoara</name>
    <dbReference type="NCBI Taxonomy" id="58244"/>
    <lineage>
        <taxon>Eukaryota</taxon>
        <taxon>Metazoa</taxon>
        <taxon>Ecdysozoa</taxon>
        <taxon>Arthropoda</taxon>
        <taxon>Hexapoda</taxon>
        <taxon>Insecta</taxon>
        <taxon>Pterygota</taxon>
        <taxon>Neoptera</taxon>
        <taxon>Endopterygota</taxon>
        <taxon>Diptera</taxon>
        <taxon>Nematocera</taxon>
        <taxon>Culicoidea</taxon>
        <taxon>Culicidae</taxon>
        <taxon>Anophelinae</taxon>
        <taxon>Anopheles</taxon>
    </lineage>
</organism>
<name>A0A2M4CAY3_9DIPT</name>
<keyword evidence="2" id="KW-0732">Signal</keyword>
<protein>
    <submittedName>
        <fullName evidence="3">Putative secreted protein</fullName>
    </submittedName>
</protein>
<evidence type="ECO:0000313" key="3">
    <source>
        <dbReference type="EMBL" id="MBW62516.1"/>
    </source>
</evidence>
<feature type="chain" id="PRO_5014837586" evidence="2">
    <location>
        <begin position="17"/>
        <end position="83"/>
    </location>
</feature>
<dbReference type="AlphaFoldDB" id="A0A2M4CAY3"/>
<evidence type="ECO:0000256" key="2">
    <source>
        <dbReference type="SAM" id="SignalP"/>
    </source>
</evidence>
<sequence>MAFLGLLILASDIGQPEVPATPGDGSSRLSKNTKFLLSSTELDRSMVSSRASKMAQTIRNGGDPVGSQSLLRPHRSISPWCRF</sequence>
<feature type="signal peptide" evidence="2">
    <location>
        <begin position="1"/>
        <end position="16"/>
    </location>
</feature>
<feature type="compositionally biased region" description="Polar residues" evidence="1">
    <location>
        <begin position="48"/>
        <end position="59"/>
    </location>
</feature>
<accession>A0A2M4CAY3</accession>
<feature type="region of interest" description="Disordered" evidence="1">
    <location>
        <begin position="48"/>
        <end position="71"/>
    </location>
</feature>
<proteinExistence type="predicted"/>
<reference evidence="3" key="1">
    <citation type="submission" date="2018-01" db="EMBL/GenBank/DDBJ databases">
        <title>An insight into the sialome of Amazonian anophelines.</title>
        <authorList>
            <person name="Ribeiro J.M."/>
            <person name="Scarpassa V."/>
            <person name="Calvo E."/>
        </authorList>
    </citation>
    <scope>NUCLEOTIDE SEQUENCE</scope>
    <source>
        <tissue evidence="3">Salivary glands</tissue>
    </source>
</reference>